<dbReference type="Pfam" id="PF13535">
    <property type="entry name" value="ATP-grasp_4"/>
    <property type="match status" value="1"/>
</dbReference>
<dbReference type="InterPro" id="IPR052032">
    <property type="entry name" value="ATP-dep_AA_Ligase"/>
</dbReference>
<evidence type="ECO:0000256" key="4">
    <source>
        <dbReference type="PROSITE-ProRule" id="PRU00409"/>
    </source>
</evidence>
<dbReference type="GeneID" id="10028482"/>
<organism evidence="7">
    <name type="scientific">Arthroderma gypseum (strain ATCC MYA-4604 / CBS 118893)</name>
    <name type="common">Microsporum gypseum</name>
    <dbReference type="NCBI Taxonomy" id="535722"/>
    <lineage>
        <taxon>Eukaryota</taxon>
        <taxon>Fungi</taxon>
        <taxon>Dikarya</taxon>
        <taxon>Ascomycota</taxon>
        <taxon>Pezizomycotina</taxon>
        <taxon>Eurotiomycetes</taxon>
        <taxon>Eurotiomycetidae</taxon>
        <taxon>Onygenales</taxon>
        <taxon>Arthrodermataceae</taxon>
        <taxon>Nannizzia</taxon>
    </lineage>
</organism>
<dbReference type="PROSITE" id="PS50975">
    <property type="entry name" value="ATP_GRASP"/>
    <property type="match status" value="1"/>
</dbReference>
<dbReference type="SUPFAM" id="SSF56059">
    <property type="entry name" value="Glutathione synthetase ATP-binding domain-like"/>
    <property type="match status" value="1"/>
</dbReference>
<evidence type="ECO:0000259" key="5">
    <source>
        <dbReference type="PROSITE" id="PS50975"/>
    </source>
</evidence>
<keyword evidence="2 4" id="KW-0547">Nucleotide-binding</keyword>
<dbReference type="InterPro" id="IPR011761">
    <property type="entry name" value="ATP-grasp"/>
</dbReference>
<dbReference type="InParanoid" id="E4UXW0"/>
<dbReference type="Gene3D" id="3.40.50.20">
    <property type="match status" value="1"/>
</dbReference>
<evidence type="ECO:0000256" key="1">
    <source>
        <dbReference type="ARBA" id="ARBA00022598"/>
    </source>
</evidence>
<dbReference type="GO" id="GO:0005524">
    <property type="term" value="F:ATP binding"/>
    <property type="evidence" value="ECO:0007669"/>
    <property type="project" value="UniProtKB-UniRule"/>
</dbReference>
<dbReference type="RefSeq" id="XP_003173203.1">
    <property type="nucleotide sequence ID" value="XM_003173155.1"/>
</dbReference>
<keyword evidence="7" id="KW-1185">Reference proteome</keyword>
<dbReference type="OrthoDB" id="434648at2759"/>
<dbReference type="VEuPathDB" id="FungiDB:MGYG_05791"/>
<dbReference type="PANTHER" id="PTHR43585">
    <property type="entry name" value="FUMIPYRROLE BIOSYNTHESIS PROTEIN C"/>
    <property type="match status" value="1"/>
</dbReference>
<dbReference type="Gene3D" id="3.30.1490.20">
    <property type="entry name" value="ATP-grasp fold, A domain"/>
    <property type="match status" value="1"/>
</dbReference>
<dbReference type="PANTHER" id="PTHR43585:SF2">
    <property type="entry name" value="ATP-GRASP ENZYME FSQD"/>
    <property type="match status" value="1"/>
</dbReference>
<dbReference type="GO" id="GO:0046872">
    <property type="term" value="F:metal ion binding"/>
    <property type="evidence" value="ECO:0007669"/>
    <property type="project" value="InterPro"/>
</dbReference>
<dbReference type="InterPro" id="IPR041472">
    <property type="entry name" value="BL00235/CARNS1_N"/>
</dbReference>
<evidence type="ECO:0000256" key="2">
    <source>
        <dbReference type="ARBA" id="ARBA00022741"/>
    </source>
</evidence>
<dbReference type="HOGENOM" id="CLU_017280_0_0_1"/>
<keyword evidence="3 4" id="KW-0067">ATP-binding</keyword>
<keyword evidence="1" id="KW-0436">Ligase</keyword>
<dbReference type="STRING" id="535722.E4UXW0"/>
<feature type="domain" description="ATP-grasp" evidence="5">
    <location>
        <begin position="349"/>
        <end position="577"/>
    </location>
</feature>
<sequence length="687" mass="76828">MAGTIIVRNEDSHESRRISPAIACGFSMLCTCKIHSQISHSTARFHCRWHFNDTVTDASGIISWQSMDIFLKKVTGFPPFSWATGVKETSLWIEVSANEQCQITPQNFGSPAAFRFMIDCLSTSETNERVARLVIPRTRGYITRSDIIPLRLLDCPLIDSAVGFAKPLQVFDGEPIHIETLQQVPDAFAASAGGMLLKDTHPSTNNTLGLQTHLDTELRNRLSFPWISTEEPKRRTLALVEGGRRSPDHGGNGETVFTAAEALGIDMVVLDNPGHWLDGPRWAHWRKAFIPVECTLQSDAAFTRRVVDALRSYDGHLDGLVTFCDHYKEPVAEAALQLSLPTCSPEVYALATDKYRLSRFEGHEAYRASDLEEATYVVQEHNLEFPLIMKPCTGYLSEGVSRVESLQQLEASIRAINVERHGAAFTLEKYCDGPEVDANFILCDGEVLFFEISDEFPKDADINGQGKTGFMERGNILPSKLPDDELTLIRDSLHRSLIQVGLQDGIYHVEARVQHSRMEFAVRDNILDLTERSTPTKETPSSWLIEINPRPPGIQASDALKHTYGIDYWGLGLLFGVEDMQRVRELSFPFLQGAQYWCAMVFIAADKGGVYNSGNVCTELLGRRPDLGGCVSWSHCFLSKGDRVPDPSTGVNSWVAHFNVFSRTSREHVLEIAECIRKEKATCEEQR</sequence>
<dbReference type="EMBL" id="DS989825">
    <property type="protein sequence ID" value="EFR02792.1"/>
    <property type="molecule type" value="Genomic_DNA"/>
</dbReference>
<evidence type="ECO:0000256" key="3">
    <source>
        <dbReference type="ARBA" id="ARBA00022840"/>
    </source>
</evidence>
<dbReference type="Proteomes" id="UP000002669">
    <property type="component" value="Unassembled WGS sequence"/>
</dbReference>
<dbReference type="Gene3D" id="3.30.470.20">
    <property type="entry name" value="ATP-grasp fold, B domain"/>
    <property type="match status" value="1"/>
</dbReference>
<dbReference type="InterPro" id="IPR013815">
    <property type="entry name" value="ATP_grasp_subdomain_1"/>
</dbReference>
<name>E4UXW0_ARTGP</name>
<accession>E4UXW0</accession>
<dbReference type="eggNOG" id="ENOG502QT0U">
    <property type="taxonomic scope" value="Eukaryota"/>
</dbReference>
<proteinExistence type="predicted"/>
<evidence type="ECO:0000313" key="6">
    <source>
        <dbReference type="EMBL" id="EFR02792.1"/>
    </source>
</evidence>
<dbReference type="Pfam" id="PF18130">
    <property type="entry name" value="ATPgrasp_N"/>
    <property type="match status" value="1"/>
</dbReference>
<dbReference type="AlphaFoldDB" id="E4UXW0"/>
<protein>
    <recommendedName>
        <fullName evidence="5">ATP-grasp domain-containing protein</fullName>
    </recommendedName>
</protein>
<dbReference type="OMA" id="RNEDSHE"/>
<gene>
    <name evidence="6" type="ORF">MGYG_05791</name>
</gene>
<evidence type="ECO:0000313" key="7">
    <source>
        <dbReference type="Proteomes" id="UP000002669"/>
    </source>
</evidence>
<reference evidence="7" key="1">
    <citation type="journal article" date="2012" name="MBio">
        <title>Comparative genome analysis of Trichophyton rubrum and related dermatophytes reveals candidate genes involved in infection.</title>
        <authorList>
            <person name="Martinez D.A."/>
            <person name="Oliver B.G."/>
            <person name="Graeser Y."/>
            <person name="Goldberg J.M."/>
            <person name="Li W."/>
            <person name="Martinez-Rossi N.M."/>
            <person name="Monod M."/>
            <person name="Shelest E."/>
            <person name="Barton R.C."/>
            <person name="Birch E."/>
            <person name="Brakhage A.A."/>
            <person name="Chen Z."/>
            <person name="Gurr S.J."/>
            <person name="Heiman D."/>
            <person name="Heitman J."/>
            <person name="Kosti I."/>
            <person name="Rossi A."/>
            <person name="Saif S."/>
            <person name="Samalova M."/>
            <person name="Saunders C.W."/>
            <person name="Shea T."/>
            <person name="Summerbell R.C."/>
            <person name="Xu J."/>
            <person name="Young S."/>
            <person name="Zeng Q."/>
            <person name="Birren B.W."/>
            <person name="Cuomo C.A."/>
            <person name="White T.C."/>
        </authorList>
    </citation>
    <scope>NUCLEOTIDE SEQUENCE [LARGE SCALE GENOMIC DNA]</scope>
    <source>
        <strain evidence="7">ATCC MYA-4604 / CBS 118893</strain>
    </source>
</reference>
<dbReference type="GO" id="GO:0016874">
    <property type="term" value="F:ligase activity"/>
    <property type="evidence" value="ECO:0007669"/>
    <property type="project" value="UniProtKB-KW"/>
</dbReference>